<proteinExistence type="predicted"/>
<evidence type="ECO:0000313" key="2">
    <source>
        <dbReference type="EMBL" id="EFN50911.1"/>
    </source>
</evidence>
<name>E1ZTD4_CHLVA</name>
<keyword evidence="3" id="KW-1185">Reference proteome</keyword>
<protein>
    <submittedName>
        <fullName evidence="2">Expressed protein</fullName>
    </submittedName>
</protein>
<keyword evidence="1" id="KW-0812">Transmembrane</keyword>
<reference evidence="2 3" key="1">
    <citation type="journal article" date="2010" name="Plant Cell">
        <title>The Chlorella variabilis NC64A genome reveals adaptation to photosymbiosis, coevolution with viruses, and cryptic sex.</title>
        <authorList>
            <person name="Blanc G."/>
            <person name="Duncan G."/>
            <person name="Agarkova I."/>
            <person name="Borodovsky M."/>
            <person name="Gurnon J."/>
            <person name="Kuo A."/>
            <person name="Lindquist E."/>
            <person name="Lucas S."/>
            <person name="Pangilinan J."/>
            <person name="Polle J."/>
            <person name="Salamov A."/>
            <person name="Terry A."/>
            <person name="Yamada T."/>
            <person name="Dunigan D.D."/>
            <person name="Grigoriev I.V."/>
            <person name="Claverie J.M."/>
            <person name="Van Etten J.L."/>
        </authorList>
    </citation>
    <scope>NUCLEOTIDE SEQUENCE [LARGE SCALE GENOMIC DNA]</scope>
    <source>
        <strain evidence="2 3">NC64A</strain>
    </source>
</reference>
<accession>E1ZTD4</accession>
<organism evidence="3">
    <name type="scientific">Chlorella variabilis</name>
    <name type="common">Green alga</name>
    <dbReference type="NCBI Taxonomy" id="554065"/>
    <lineage>
        <taxon>Eukaryota</taxon>
        <taxon>Viridiplantae</taxon>
        <taxon>Chlorophyta</taxon>
        <taxon>core chlorophytes</taxon>
        <taxon>Trebouxiophyceae</taxon>
        <taxon>Chlorellales</taxon>
        <taxon>Chlorellaceae</taxon>
        <taxon>Chlorella clade</taxon>
        <taxon>Chlorella</taxon>
    </lineage>
</organism>
<evidence type="ECO:0000256" key="1">
    <source>
        <dbReference type="SAM" id="Phobius"/>
    </source>
</evidence>
<feature type="transmembrane region" description="Helical" evidence="1">
    <location>
        <begin position="96"/>
        <end position="114"/>
    </location>
</feature>
<sequence>MAPKKPNAAPKHPAPVAAEAKLNGEINEMRQFCQQTALVQLAYFALRTAWHVGVPAYLGARQFVPLVLEVAAAELLVFLLFWVAGSFGPAAQERSWLFNIYNLLALIVLAKCATDSYIYSFAPHMWQHYSPKLPWGVPTLIAASLPESLVLLGMQPSSLMSGLQTLERWADILAILACFRGVRTGKALMKARRVQRRELQKKKDE</sequence>
<dbReference type="RefSeq" id="XP_005843013.1">
    <property type="nucleotide sequence ID" value="XM_005842951.1"/>
</dbReference>
<feature type="transmembrane region" description="Helical" evidence="1">
    <location>
        <begin position="63"/>
        <end position="84"/>
    </location>
</feature>
<keyword evidence="1" id="KW-0472">Membrane</keyword>
<dbReference type="AlphaFoldDB" id="E1ZTD4"/>
<keyword evidence="1" id="KW-1133">Transmembrane helix</keyword>
<dbReference type="OrthoDB" id="10470483at2759"/>
<dbReference type="KEGG" id="cvr:CHLNCDRAFT_59378"/>
<dbReference type="Proteomes" id="UP000008141">
    <property type="component" value="Unassembled WGS sequence"/>
</dbReference>
<gene>
    <name evidence="2" type="ORF">CHLNCDRAFT_59378</name>
</gene>
<dbReference type="EMBL" id="GL433871">
    <property type="protein sequence ID" value="EFN50911.1"/>
    <property type="molecule type" value="Genomic_DNA"/>
</dbReference>
<dbReference type="GeneID" id="17350353"/>
<dbReference type="InParanoid" id="E1ZTD4"/>
<evidence type="ECO:0000313" key="3">
    <source>
        <dbReference type="Proteomes" id="UP000008141"/>
    </source>
</evidence>